<dbReference type="Pfam" id="PF00512">
    <property type="entry name" value="HisKA"/>
    <property type="match status" value="1"/>
</dbReference>
<keyword evidence="4" id="KW-0808">Transferase</keyword>
<evidence type="ECO:0000259" key="10">
    <source>
        <dbReference type="PROSITE" id="PS50109"/>
    </source>
</evidence>
<dbReference type="CDD" id="cd00082">
    <property type="entry name" value="HisKA"/>
    <property type="match status" value="2"/>
</dbReference>
<dbReference type="InterPro" id="IPR011990">
    <property type="entry name" value="TPR-like_helical_dom_sf"/>
</dbReference>
<dbReference type="CDD" id="cd14014">
    <property type="entry name" value="STKc_PknB_like"/>
    <property type="match status" value="1"/>
</dbReference>
<dbReference type="Gene3D" id="3.40.50.300">
    <property type="entry name" value="P-loop containing nucleotide triphosphate hydrolases"/>
    <property type="match status" value="1"/>
</dbReference>
<evidence type="ECO:0000256" key="6">
    <source>
        <dbReference type="PROSITE-ProRule" id="PRU00169"/>
    </source>
</evidence>
<dbReference type="InterPro" id="IPR029016">
    <property type="entry name" value="GAF-like_dom_sf"/>
</dbReference>
<feature type="domain" description="Histidine kinase" evidence="10">
    <location>
        <begin position="1507"/>
        <end position="1725"/>
    </location>
</feature>
<dbReference type="Gene3D" id="1.25.40.10">
    <property type="entry name" value="Tetratricopeptide repeat domain"/>
    <property type="match status" value="1"/>
</dbReference>
<dbReference type="Pfam" id="PF00069">
    <property type="entry name" value="Pkinase"/>
    <property type="match status" value="1"/>
</dbReference>
<dbReference type="PRINTS" id="PR00344">
    <property type="entry name" value="BCTRLSENSOR"/>
</dbReference>
<reference evidence="12 13" key="1">
    <citation type="submission" date="2014-02" db="EMBL/GenBank/DDBJ databases">
        <title>The small core and large imbalanced accessory genome model reveals a collaborative survival strategy of Sorangium cellulosum strains in nature.</title>
        <authorList>
            <person name="Han K."/>
            <person name="Peng R."/>
            <person name="Blom J."/>
            <person name="Li Y.-Z."/>
        </authorList>
    </citation>
    <scope>NUCLEOTIDE SEQUENCE [LARGE SCALE GENOMIC DNA]</scope>
    <source>
        <strain evidence="12 13">So0007-03</strain>
    </source>
</reference>
<gene>
    <name evidence="12" type="ORF">BE21_35950</name>
</gene>
<dbReference type="SMART" id="SM00448">
    <property type="entry name" value="REC"/>
    <property type="match status" value="1"/>
</dbReference>
<dbReference type="Gene3D" id="3.40.50.2300">
    <property type="match status" value="1"/>
</dbReference>
<dbReference type="SUPFAM" id="SSF56112">
    <property type="entry name" value="Protein kinase-like (PK-like)"/>
    <property type="match status" value="1"/>
</dbReference>
<dbReference type="SMART" id="SM00388">
    <property type="entry name" value="HisKA"/>
    <property type="match status" value="2"/>
</dbReference>
<evidence type="ECO:0000256" key="1">
    <source>
        <dbReference type="ARBA" id="ARBA00000085"/>
    </source>
</evidence>
<evidence type="ECO:0000256" key="3">
    <source>
        <dbReference type="ARBA" id="ARBA00022553"/>
    </source>
</evidence>
<accession>A0A150TNN1</accession>
<dbReference type="Gene3D" id="1.10.287.130">
    <property type="match status" value="2"/>
</dbReference>
<dbReference type="Pfam" id="PF01590">
    <property type="entry name" value="GAF"/>
    <property type="match status" value="1"/>
</dbReference>
<evidence type="ECO:0000259" key="11">
    <source>
        <dbReference type="PROSITE" id="PS50110"/>
    </source>
</evidence>
<dbReference type="FunFam" id="3.30.565.10:FF:000010">
    <property type="entry name" value="Sensor histidine kinase RcsC"/>
    <property type="match status" value="1"/>
</dbReference>
<dbReference type="InterPro" id="IPR003661">
    <property type="entry name" value="HisK_dim/P_dom"/>
</dbReference>
<feature type="domain" description="Histidine kinase" evidence="10">
    <location>
        <begin position="1951"/>
        <end position="2194"/>
    </location>
</feature>
<dbReference type="SUPFAM" id="SSF47384">
    <property type="entry name" value="Homodimeric domain of signal transducing histidine kinase"/>
    <property type="match status" value="2"/>
</dbReference>
<dbReference type="InterPro" id="IPR003018">
    <property type="entry name" value="GAF"/>
</dbReference>
<dbReference type="Pfam" id="PF13191">
    <property type="entry name" value="AAA_16"/>
    <property type="match status" value="1"/>
</dbReference>
<keyword evidence="3 6" id="KW-0597">Phosphoprotein</keyword>
<evidence type="ECO:0000256" key="2">
    <source>
        <dbReference type="ARBA" id="ARBA00012438"/>
    </source>
</evidence>
<dbReference type="Pfam" id="PF02518">
    <property type="entry name" value="HATPase_c"/>
    <property type="match status" value="2"/>
</dbReference>
<feature type="modified residue" description="4-aspartylphosphate" evidence="6">
    <location>
        <position position="1814"/>
    </location>
</feature>
<name>A0A150TNN1_SORCE</name>
<dbReference type="CDD" id="cd16922">
    <property type="entry name" value="HATPase_EvgS-ArcB-TorS-like"/>
    <property type="match status" value="1"/>
</dbReference>
<dbReference type="Pfam" id="PF00072">
    <property type="entry name" value="Response_reg"/>
    <property type="match status" value="1"/>
</dbReference>
<dbReference type="InterPro" id="IPR005467">
    <property type="entry name" value="His_kinase_dom"/>
</dbReference>
<feature type="domain" description="Protein kinase" evidence="9">
    <location>
        <begin position="5"/>
        <end position="265"/>
    </location>
</feature>
<feature type="coiled-coil region" evidence="7">
    <location>
        <begin position="1880"/>
        <end position="1935"/>
    </location>
</feature>
<evidence type="ECO:0000256" key="4">
    <source>
        <dbReference type="ARBA" id="ARBA00022679"/>
    </source>
</evidence>
<dbReference type="InterPro" id="IPR041664">
    <property type="entry name" value="AAA_16"/>
</dbReference>
<feature type="domain" description="Response regulatory" evidence="11">
    <location>
        <begin position="1765"/>
        <end position="1881"/>
    </location>
</feature>
<dbReference type="SMART" id="SM00065">
    <property type="entry name" value="GAF"/>
    <property type="match status" value="1"/>
</dbReference>
<comment type="catalytic activity">
    <reaction evidence="1">
        <text>ATP + protein L-histidine = ADP + protein N-phospho-L-histidine.</text>
        <dbReference type="EC" id="2.7.13.3"/>
    </reaction>
</comment>
<evidence type="ECO:0000313" key="13">
    <source>
        <dbReference type="Proteomes" id="UP000075502"/>
    </source>
</evidence>
<dbReference type="InterPro" id="IPR011009">
    <property type="entry name" value="Kinase-like_dom_sf"/>
</dbReference>
<keyword evidence="5" id="KW-0418">Kinase</keyword>
<dbReference type="InterPro" id="IPR000719">
    <property type="entry name" value="Prot_kinase_dom"/>
</dbReference>
<dbReference type="EMBL" id="JEME01001739">
    <property type="protein sequence ID" value="KYG06246.1"/>
    <property type="molecule type" value="Genomic_DNA"/>
</dbReference>
<dbReference type="SUPFAM" id="SSF52540">
    <property type="entry name" value="P-loop containing nucleoside triphosphate hydrolases"/>
    <property type="match status" value="1"/>
</dbReference>
<keyword evidence="7" id="KW-0175">Coiled coil</keyword>
<dbReference type="CDD" id="cd17574">
    <property type="entry name" value="REC_OmpR"/>
    <property type="match status" value="1"/>
</dbReference>
<dbReference type="PANTHER" id="PTHR43642">
    <property type="entry name" value="HYBRID SIGNAL TRANSDUCTION HISTIDINE KINASE G"/>
    <property type="match status" value="1"/>
</dbReference>
<proteinExistence type="predicted"/>
<dbReference type="PROSITE" id="PS50011">
    <property type="entry name" value="PROTEIN_KINASE_DOM"/>
    <property type="match status" value="1"/>
</dbReference>
<dbReference type="SUPFAM" id="SSF55874">
    <property type="entry name" value="ATPase domain of HSP90 chaperone/DNA topoisomerase II/histidine kinase"/>
    <property type="match status" value="2"/>
</dbReference>
<dbReference type="InterPro" id="IPR053159">
    <property type="entry name" value="Hybrid_Histidine_Kinase"/>
</dbReference>
<dbReference type="Gene3D" id="3.30.565.10">
    <property type="entry name" value="Histidine kinase-like ATPase, C-terminal domain"/>
    <property type="match status" value="2"/>
</dbReference>
<dbReference type="PANTHER" id="PTHR43642:SF1">
    <property type="entry name" value="HYBRID SIGNAL TRANSDUCTION HISTIDINE KINASE G"/>
    <property type="match status" value="1"/>
</dbReference>
<dbReference type="InterPro" id="IPR027417">
    <property type="entry name" value="P-loop_NTPase"/>
</dbReference>
<organism evidence="12 13">
    <name type="scientific">Sorangium cellulosum</name>
    <name type="common">Polyangium cellulosum</name>
    <dbReference type="NCBI Taxonomy" id="56"/>
    <lineage>
        <taxon>Bacteria</taxon>
        <taxon>Pseudomonadati</taxon>
        <taxon>Myxococcota</taxon>
        <taxon>Polyangia</taxon>
        <taxon>Polyangiales</taxon>
        <taxon>Polyangiaceae</taxon>
        <taxon>Sorangium</taxon>
    </lineage>
</organism>
<protein>
    <recommendedName>
        <fullName evidence="2">histidine kinase</fullName>
        <ecNumber evidence="2">2.7.13.3</ecNumber>
    </recommendedName>
</protein>
<sequence length="2204" mass="243863">MTTAYKVIEVLHTSPRSLLHRARRVADGAPVILKSPAAQPARAEDNARLRREHEILRHLDGRGAPRALALEHQRGSAILVLEDVEGEPLDRCIRRNGMAVRDLLRVAMAAAAALEEVHQRGVVHNDVTPSHLLFESREEAVRLVGFGLGSRTSRTTQGAVAPGSLRATLAYVSPEQTGRTNRAVDFRTDLYSLGASLYELLTGAQPFVSSDPVELVYAHLARTPDAPRARVPAVPEVVSDIIMKLLAKNPEDRYRTARGLRHDLAECSRRLGEQGAIASFPLGQHDPAGRLELPQKLYGRDAEIGRLLATYERVAGGDVGLMLVSGYSGIGKSSVVHEIQKPVARHRGYFVTGKFDQFQRNLPYSAPIHAFRELVRCILSESDDRIRRWRERLLAELGPSAHVIIDVIPEVALITGELPPAPELPPAESQNRFNLVFRRFISAFARAEHPLVVFLDDLQWADLSSLKLVELLASDAEMGHLLLIGSYRDNEVDAAHPLRGTLSELERRGVVPSEIHLGPLSHPSMRALLTDALGEVDDVDELVTLLLRKTDGNPFFATEFLKALHDDGLLALDPRAGRFRWDAAEIERRDYASNVVDLMASKLRRLPAATQAALRLAACIGSRFQTRTLRTIHGESREATARSLQPAVQEGLLTAFGEPEPESEPEPEPEPEGEGALAPSEYVFAHDRVQQAAYALISEGERRRIHLEIGRLLLENTSEQEIEEAIFAVAGQLNRGAELITEREERVRVARLDLRAGVRAMESAAYEEALRFLRAGVELLPDGAWEMAYDLASALYRELATCEYLCSHFAQAEQLFDVILTSLRTDHERAAIFSRRIVLYETLGRFTDAIVVGRRALSHLGAPLPETSEELREATAREIDEYRQAIAGREIVDLVDLPPMADPIARATLDTLMELCTSAFFTDPDLLALIIARAVRLSLSHGNAAVSSYAYVWFGSMLGPLYGDHRAGYAFGVLALRLNERLGHVKLNCKLEFMFGCYINHWSRHARTDVPHLRRAYEHSLQTGDVTYGGYSLVVLSRTLLANGEPLEGILDEIDRSMTFLLRTESRALIEVQTLTRHVVLCLMGRTSARASLSTVEFDDAACLRRMERMRFGVGMCVYWLYRMQMAFVYRRHREAVEMGDRCEPLLSFIFGFIHIPDHYFYHSLAVIGLAAAAGEAERPTLRARAAAGVERMRAWAEGCPENFRPRLALMEAEIARLDGRWEDAARSYRDAIAAARDADFRHVEAIACELAGEFFLGSGFDDVGRMYLMRARSSYEGWGAKGKVDELDERHPEVLAEARSMSGRRSSVSDVLVDVNTHLDTVSAAKAAQALSSEVELPKLLQMLLRIMIENAGAQRGTLLLERDGELRIECSARADGEIASAVSIPLDPTLLPASIVRYVERTRSDIVLGDATREGMFTTDPYVVANRTRSILCAPILKQGKLLGALYLENALTAFAFTPARLQVLKLIASQGAISIENAYLYASQRRALEAERRANRLKDEFLANTSHELRTPLNGIIGLAESLIDGATGPLPRQTIQNLEMVVSSGRRLFSLVGDLLDFSRLRNDSFELRKTAVPIRDVAQIVLMLSRPLVGDRPVDIRNAVPEDLPPALADEDRLQQILHNLVGNAVKFTSAGAVEVSAAVEGGFVRVTVADTGIGVPADRFDRIFEYFEQGDGSIARQYGGTGLGLAITRQLVELHGGKIEVESTVGEGSRFSFTLPLSPEAAAPRATEAPSRLRAPMLRDIDGGAAAATIAEPESGSEFILVADDEPINLQVIQNHLRRYQVVAARDGEEALRRFAELPRKPSLVLLDVMMPRISGYEVCRRIRDAHPAAELPILMLTAKDRVSDLVEAMAAGANDYLTKPLLKDELIARVSTHLQLARQNAELRAAKEQLEEHGRTLERKVEQRTLELAEKNEQLARALAYLQEAQRVLVEQEKLAALGTLTTGVAHELKNPLNFVNNFAQIAVELVEELAAALAPHAERMGPSRAEIQRVLRDLTESMRAIEAHGRRADEVVSTMRAHAATSTRRDEEVDVNALLSEQAAFARDASGGEDGLHVDIEERYQRGVVVRAVPQDLARIFLNVVTNACHALRERKQRAGGPFAPRIVLSTRGLRDRIEVRIRDNGTGIPAQLQTRIFEPFLTTKPAGAGRGLGLWLSHELVTRKLGGELRFETREGEFTEFIITLPRRDASGVPRGTEG</sequence>
<dbReference type="InterPro" id="IPR036890">
    <property type="entry name" value="HATPase_C_sf"/>
</dbReference>
<dbReference type="SMART" id="SM00387">
    <property type="entry name" value="HATPase_c"/>
    <property type="match status" value="2"/>
</dbReference>
<dbReference type="Gene3D" id="3.30.450.40">
    <property type="match status" value="1"/>
</dbReference>
<dbReference type="InterPro" id="IPR004358">
    <property type="entry name" value="Sig_transdc_His_kin-like_C"/>
</dbReference>
<dbReference type="Proteomes" id="UP000075502">
    <property type="component" value="Unassembled WGS sequence"/>
</dbReference>
<feature type="compositionally biased region" description="Acidic residues" evidence="8">
    <location>
        <begin position="659"/>
        <end position="673"/>
    </location>
</feature>
<evidence type="ECO:0000256" key="5">
    <source>
        <dbReference type="ARBA" id="ARBA00022777"/>
    </source>
</evidence>
<evidence type="ECO:0000313" key="12">
    <source>
        <dbReference type="EMBL" id="KYG06246.1"/>
    </source>
</evidence>
<dbReference type="GO" id="GO:0005524">
    <property type="term" value="F:ATP binding"/>
    <property type="evidence" value="ECO:0007669"/>
    <property type="project" value="InterPro"/>
</dbReference>
<feature type="region of interest" description="Disordered" evidence="8">
    <location>
        <begin position="657"/>
        <end position="676"/>
    </location>
</feature>
<dbReference type="PROSITE" id="PS50109">
    <property type="entry name" value="HIS_KIN"/>
    <property type="match status" value="2"/>
</dbReference>
<dbReference type="EC" id="2.7.13.3" evidence="2"/>
<dbReference type="InterPro" id="IPR003594">
    <property type="entry name" value="HATPase_dom"/>
</dbReference>
<dbReference type="SUPFAM" id="SSF52172">
    <property type="entry name" value="CheY-like"/>
    <property type="match status" value="1"/>
</dbReference>
<dbReference type="Gene3D" id="1.10.510.10">
    <property type="entry name" value="Transferase(Phosphotransferase) domain 1"/>
    <property type="match status" value="1"/>
</dbReference>
<dbReference type="InterPro" id="IPR011006">
    <property type="entry name" value="CheY-like_superfamily"/>
</dbReference>
<evidence type="ECO:0000256" key="8">
    <source>
        <dbReference type="SAM" id="MobiDB-lite"/>
    </source>
</evidence>
<dbReference type="InterPro" id="IPR001789">
    <property type="entry name" value="Sig_transdc_resp-reg_receiver"/>
</dbReference>
<dbReference type="PROSITE" id="PS50110">
    <property type="entry name" value="RESPONSE_REGULATORY"/>
    <property type="match status" value="1"/>
</dbReference>
<comment type="caution">
    <text evidence="12">The sequence shown here is derived from an EMBL/GenBank/DDBJ whole genome shotgun (WGS) entry which is preliminary data.</text>
</comment>
<dbReference type="GO" id="GO:0000155">
    <property type="term" value="F:phosphorelay sensor kinase activity"/>
    <property type="evidence" value="ECO:0007669"/>
    <property type="project" value="InterPro"/>
</dbReference>
<evidence type="ECO:0000256" key="7">
    <source>
        <dbReference type="SAM" id="Coils"/>
    </source>
</evidence>
<dbReference type="InterPro" id="IPR036097">
    <property type="entry name" value="HisK_dim/P_sf"/>
</dbReference>
<evidence type="ECO:0000259" key="9">
    <source>
        <dbReference type="PROSITE" id="PS50011"/>
    </source>
</evidence>
<dbReference type="SUPFAM" id="SSF48452">
    <property type="entry name" value="TPR-like"/>
    <property type="match status" value="1"/>
</dbReference>
<dbReference type="SUPFAM" id="SSF55781">
    <property type="entry name" value="GAF domain-like"/>
    <property type="match status" value="1"/>
</dbReference>